<dbReference type="InterPro" id="IPR058093">
    <property type="entry name" value="LA_2272-like"/>
</dbReference>
<feature type="signal peptide" evidence="1">
    <location>
        <begin position="1"/>
        <end position="20"/>
    </location>
</feature>
<dbReference type="Proteomes" id="UP001496674">
    <property type="component" value="Chromosome"/>
</dbReference>
<accession>A0ABM8IAH9</accession>
<name>A0ABM8IAH9_9BACE</name>
<keyword evidence="3" id="KW-1185">Reference proteome</keyword>
<evidence type="ECO:0000313" key="2">
    <source>
        <dbReference type="EMBL" id="BEG99031.1"/>
    </source>
</evidence>
<organism evidence="2 3">
    <name type="scientific">Bacteroides sedimenti</name>
    <dbReference type="NCBI Taxonomy" id="2136147"/>
    <lineage>
        <taxon>Bacteria</taxon>
        <taxon>Pseudomonadati</taxon>
        <taxon>Bacteroidota</taxon>
        <taxon>Bacteroidia</taxon>
        <taxon>Bacteroidales</taxon>
        <taxon>Bacteroidaceae</taxon>
        <taxon>Bacteroides</taxon>
    </lineage>
</organism>
<dbReference type="NCBIfam" id="NF047436">
    <property type="entry name" value="LA_2272_repeat"/>
    <property type="match status" value="1"/>
</dbReference>
<feature type="chain" id="PRO_5046532507" description="Porin" evidence="1">
    <location>
        <begin position="21"/>
        <end position="380"/>
    </location>
</feature>
<dbReference type="RefSeq" id="WP_353334236.1">
    <property type="nucleotide sequence ID" value="NZ_AP028055.1"/>
</dbReference>
<evidence type="ECO:0000256" key="1">
    <source>
        <dbReference type="SAM" id="SignalP"/>
    </source>
</evidence>
<protein>
    <recommendedName>
        <fullName evidence="4">Porin</fullName>
    </recommendedName>
</protein>
<proteinExistence type="predicted"/>
<dbReference type="EMBL" id="AP028055">
    <property type="protein sequence ID" value="BEG99031.1"/>
    <property type="molecule type" value="Genomic_DNA"/>
</dbReference>
<reference evidence="2 3" key="1">
    <citation type="submission" date="2023-04" db="EMBL/GenBank/DDBJ databases">
        <title>Draft genome sequence of acteroides sedimenti strain YN3PY1.</title>
        <authorList>
            <person name="Yoshida N."/>
        </authorList>
    </citation>
    <scope>NUCLEOTIDE SEQUENCE [LARGE SCALE GENOMIC DNA]</scope>
    <source>
        <strain evidence="2 3">YN3PY1</strain>
    </source>
</reference>
<gene>
    <name evidence="2" type="ORF">BSYN_12960</name>
</gene>
<sequence>MKKKVIAFIGLFISSRLLFAQIPVKHTLNLSIWDPVATSPYDSLSMTRVTLGLSSKTYQLKGVGINLLAHFNEHRVSGFSLNGVGEFVNGNMNGVEVAGLFNVVTGHMHGVQIAAVQNTSVQHAKGMMIAGITNFAIGNARGIQLAGVTNMAGSHFSGVQISSGVNIATSSSDLLQLAGMVNVCSEPINGIQIGMGNYAGGVNGVQAGLLNLCGGEVKGVQVGIINHSKDTSAVKIGLVNINPKTRIQLMTYGGNTTKINTAVRFKNTYTYSILGIGTHYLGLNEKFSGSLFYRVGAGLTPFKRAFISSDAGFSHIENFDNESQATPERMYSLQLRLNLEYYPLSRLGIFASGGYAHTRYYKANRIYENKPIVELGIILF</sequence>
<keyword evidence="1" id="KW-0732">Signal</keyword>
<evidence type="ECO:0000313" key="3">
    <source>
        <dbReference type="Proteomes" id="UP001496674"/>
    </source>
</evidence>
<evidence type="ECO:0008006" key="4">
    <source>
        <dbReference type="Google" id="ProtNLM"/>
    </source>
</evidence>